<feature type="compositionally biased region" description="Basic residues" evidence="1">
    <location>
        <begin position="1"/>
        <end position="12"/>
    </location>
</feature>
<evidence type="ECO:0000313" key="3">
    <source>
        <dbReference type="Proteomes" id="UP000075902"/>
    </source>
</evidence>
<dbReference type="AlphaFoldDB" id="A0A182TI90"/>
<evidence type="ECO:0000256" key="1">
    <source>
        <dbReference type="SAM" id="MobiDB-lite"/>
    </source>
</evidence>
<protein>
    <submittedName>
        <fullName evidence="2">Uncharacterized protein</fullName>
    </submittedName>
</protein>
<feature type="region of interest" description="Disordered" evidence="1">
    <location>
        <begin position="1"/>
        <end position="65"/>
    </location>
</feature>
<feature type="compositionally biased region" description="Acidic residues" evidence="1">
    <location>
        <begin position="45"/>
        <end position="54"/>
    </location>
</feature>
<proteinExistence type="predicted"/>
<reference evidence="3" key="1">
    <citation type="submission" date="2014-01" db="EMBL/GenBank/DDBJ databases">
        <title>The Genome Sequence of Anopheles melas CM1001059_A (V2).</title>
        <authorList>
            <consortium name="The Broad Institute Genomics Platform"/>
            <person name="Neafsey D.E."/>
            <person name="Besansky N."/>
            <person name="Howell P."/>
            <person name="Walton C."/>
            <person name="Young S.K."/>
            <person name="Zeng Q."/>
            <person name="Gargeya S."/>
            <person name="Fitzgerald M."/>
            <person name="Haas B."/>
            <person name="Abouelleil A."/>
            <person name="Allen A.W."/>
            <person name="Alvarado L."/>
            <person name="Arachchi H.M."/>
            <person name="Berlin A.M."/>
            <person name="Chapman S.B."/>
            <person name="Gainer-Dewar J."/>
            <person name="Goldberg J."/>
            <person name="Griggs A."/>
            <person name="Gujja S."/>
            <person name="Hansen M."/>
            <person name="Howarth C."/>
            <person name="Imamovic A."/>
            <person name="Ireland A."/>
            <person name="Larimer J."/>
            <person name="McCowan C."/>
            <person name="Murphy C."/>
            <person name="Pearson M."/>
            <person name="Poon T.W."/>
            <person name="Priest M."/>
            <person name="Roberts A."/>
            <person name="Saif S."/>
            <person name="Shea T."/>
            <person name="Sisk P."/>
            <person name="Sykes S."/>
            <person name="Wortman J."/>
            <person name="Nusbaum C."/>
            <person name="Birren B."/>
        </authorList>
    </citation>
    <scope>NUCLEOTIDE SEQUENCE [LARGE SCALE GENOMIC DNA]</scope>
    <source>
        <strain evidence="3">CM1001059</strain>
    </source>
</reference>
<dbReference type="EnsemblMetazoa" id="AMEC002774-RA">
    <property type="protein sequence ID" value="AMEC002774-PA"/>
    <property type="gene ID" value="AMEC002774"/>
</dbReference>
<dbReference type="VEuPathDB" id="VectorBase:AMEC002774"/>
<feature type="region of interest" description="Disordered" evidence="1">
    <location>
        <begin position="77"/>
        <end position="96"/>
    </location>
</feature>
<reference evidence="2" key="2">
    <citation type="submission" date="2020-05" db="UniProtKB">
        <authorList>
            <consortium name="EnsemblMetazoa"/>
        </authorList>
    </citation>
    <scope>IDENTIFICATION</scope>
    <source>
        <strain evidence="2">CM1001059</strain>
    </source>
</reference>
<name>A0A182TI90_9DIPT</name>
<evidence type="ECO:0000313" key="2">
    <source>
        <dbReference type="EnsemblMetazoa" id="AMEC002774-PA"/>
    </source>
</evidence>
<dbReference type="Proteomes" id="UP000075902">
    <property type="component" value="Unassembled WGS sequence"/>
</dbReference>
<sequence length="197" mass="20432">MGRRGKSTKRTRKEGANLLVLGSGLSGKNSRLTGRNAPGVLGAEPDPDEPDEPPPFEAAPLRPSTAAATAAAVAAALEDEGSRSRELPPLLPPLPDEPFSRDDTGYWSVFVSSSCSWPRCCVSFEIGVSGGLCWGGWVAISGSLLSGCDRGSGWYPLPLDEPGPVVEGGLPACESIDGAGLSVTEFDAAINCCRCEL</sequence>
<organism evidence="2 3">
    <name type="scientific">Anopheles melas</name>
    <dbReference type="NCBI Taxonomy" id="34690"/>
    <lineage>
        <taxon>Eukaryota</taxon>
        <taxon>Metazoa</taxon>
        <taxon>Ecdysozoa</taxon>
        <taxon>Arthropoda</taxon>
        <taxon>Hexapoda</taxon>
        <taxon>Insecta</taxon>
        <taxon>Pterygota</taxon>
        <taxon>Neoptera</taxon>
        <taxon>Endopterygota</taxon>
        <taxon>Diptera</taxon>
        <taxon>Nematocera</taxon>
        <taxon>Culicoidea</taxon>
        <taxon>Culicidae</taxon>
        <taxon>Anophelinae</taxon>
        <taxon>Anopheles</taxon>
    </lineage>
</organism>
<accession>A0A182TI90</accession>
<keyword evidence="3" id="KW-1185">Reference proteome</keyword>